<gene>
    <name evidence="2" type="ORF">E2562_033265</name>
</gene>
<dbReference type="EMBL" id="SPHZ02000008">
    <property type="protein sequence ID" value="KAF0904285.1"/>
    <property type="molecule type" value="Genomic_DNA"/>
</dbReference>
<reference evidence="2 3" key="1">
    <citation type="submission" date="2019-11" db="EMBL/GenBank/DDBJ databases">
        <title>Whole genome sequence of Oryza granulata.</title>
        <authorList>
            <person name="Li W."/>
        </authorList>
    </citation>
    <scope>NUCLEOTIDE SEQUENCE [LARGE SCALE GENOMIC DNA]</scope>
    <source>
        <strain evidence="3">cv. Menghai</strain>
        <tissue evidence="2">Leaf</tissue>
    </source>
</reference>
<evidence type="ECO:0000313" key="2">
    <source>
        <dbReference type="EMBL" id="KAF0904285.1"/>
    </source>
</evidence>
<dbReference type="Proteomes" id="UP000479710">
    <property type="component" value="Unassembled WGS sequence"/>
</dbReference>
<accession>A0A6G1CUH7</accession>
<sequence length="103" mass="10783">MKLRRVDLSCVDLKPDRGGARIGNGDGGRRTDDGNEDRRRIGKASMGDRDGAGCERRRGRREAGRWDRTVLEAVASATRLGKATDGGEAMQGGGGVDPDGGGG</sequence>
<protein>
    <recommendedName>
        <fullName evidence="4">DUF834 domain-containing protein</fullName>
    </recommendedName>
</protein>
<proteinExistence type="predicted"/>
<evidence type="ECO:0000256" key="1">
    <source>
        <dbReference type="SAM" id="MobiDB-lite"/>
    </source>
</evidence>
<dbReference type="AlphaFoldDB" id="A0A6G1CUH7"/>
<name>A0A6G1CUH7_9ORYZ</name>
<evidence type="ECO:0000313" key="3">
    <source>
        <dbReference type="Proteomes" id="UP000479710"/>
    </source>
</evidence>
<feature type="region of interest" description="Disordered" evidence="1">
    <location>
        <begin position="77"/>
        <end position="103"/>
    </location>
</feature>
<comment type="caution">
    <text evidence="2">The sequence shown here is derived from an EMBL/GenBank/DDBJ whole genome shotgun (WGS) entry which is preliminary data.</text>
</comment>
<organism evidence="2 3">
    <name type="scientific">Oryza meyeriana var. granulata</name>
    <dbReference type="NCBI Taxonomy" id="110450"/>
    <lineage>
        <taxon>Eukaryota</taxon>
        <taxon>Viridiplantae</taxon>
        <taxon>Streptophyta</taxon>
        <taxon>Embryophyta</taxon>
        <taxon>Tracheophyta</taxon>
        <taxon>Spermatophyta</taxon>
        <taxon>Magnoliopsida</taxon>
        <taxon>Liliopsida</taxon>
        <taxon>Poales</taxon>
        <taxon>Poaceae</taxon>
        <taxon>BOP clade</taxon>
        <taxon>Oryzoideae</taxon>
        <taxon>Oryzeae</taxon>
        <taxon>Oryzinae</taxon>
        <taxon>Oryza</taxon>
        <taxon>Oryza meyeriana</taxon>
    </lineage>
</organism>
<evidence type="ECO:0008006" key="4">
    <source>
        <dbReference type="Google" id="ProtNLM"/>
    </source>
</evidence>
<keyword evidence="3" id="KW-1185">Reference proteome</keyword>
<feature type="region of interest" description="Disordered" evidence="1">
    <location>
        <begin position="13"/>
        <end position="62"/>
    </location>
</feature>
<feature type="compositionally biased region" description="Basic and acidic residues" evidence="1">
    <location>
        <begin position="46"/>
        <end position="62"/>
    </location>
</feature>
<feature type="compositionally biased region" description="Gly residues" evidence="1">
    <location>
        <begin position="89"/>
        <end position="103"/>
    </location>
</feature>
<feature type="compositionally biased region" description="Basic and acidic residues" evidence="1">
    <location>
        <begin position="27"/>
        <end position="39"/>
    </location>
</feature>